<dbReference type="GO" id="GO:0003993">
    <property type="term" value="F:acid phosphatase activity"/>
    <property type="evidence" value="ECO:0007669"/>
    <property type="project" value="TreeGrafter"/>
</dbReference>
<dbReference type="AlphaFoldDB" id="A9QQ85"/>
<keyword evidence="2" id="KW-0732">Signal</keyword>
<dbReference type="EMBL" id="EU247171">
    <property type="protein sequence ID" value="ABX75470.1"/>
    <property type="molecule type" value="mRNA"/>
</dbReference>
<proteinExistence type="evidence at transcript level"/>
<name>A9QQ85_LYCSI</name>
<evidence type="ECO:0000256" key="2">
    <source>
        <dbReference type="ARBA" id="ARBA00022729"/>
    </source>
</evidence>
<dbReference type="PANTHER" id="PTHR20963">
    <property type="entry name" value="MULTIPLE INOSITOL POLYPHOSPHATE PHOSPHATASE-RELATED"/>
    <property type="match status" value="1"/>
</dbReference>
<reference evidence="4" key="1">
    <citation type="submission" date="2007-10" db="EMBL/GenBank/DDBJ databases">
        <title>Transcriptome analysis of the venom gland of the Chinese wolf spider Lycosa Singoriensis.</title>
        <authorList>
            <person name="Zhang Y."/>
            <person name="Liang S."/>
        </authorList>
    </citation>
    <scope>NUCLEOTIDE SEQUENCE</scope>
    <source>
        <tissue evidence="4">Venom gland</tissue>
    </source>
</reference>
<organism evidence="4">
    <name type="scientific">Lycosa singoriensis</name>
    <name type="common">Wolf spider</name>
    <name type="synonym">Aranea singoriensis</name>
    <dbReference type="NCBI Taxonomy" id="434756"/>
    <lineage>
        <taxon>Eukaryota</taxon>
        <taxon>Metazoa</taxon>
        <taxon>Ecdysozoa</taxon>
        <taxon>Arthropoda</taxon>
        <taxon>Chelicerata</taxon>
        <taxon>Arachnida</taxon>
        <taxon>Araneae</taxon>
        <taxon>Araneomorphae</taxon>
        <taxon>Entelegynae</taxon>
        <taxon>Lycosoidea</taxon>
        <taxon>Lycosidae</taxon>
        <taxon>Lycosa</taxon>
    </lineage>
</organism>
<accession>A9QQ85</accession>
<dbReference type="InterPro" id="IPR029033">
    <property type="entry name" value="His_PPase_superfam"/>
</dbReference>
<dbReference type="Gene3D" id="3.40.50.1240">
    <property type="entry name" value="Phosphoglycerate mutase-like"/>
    <property type="match status" value="1"/>
</dbReference>
<comment type="subcellular location">
    <subcellularLocation>
        <location evidence="1">Membrane</location>
    </subcellularLocation>
</comment>
<dbReference type="GO" id="GO:0016020">
    <property type="term" value="C:membrane"/>
    <property type="evidence" value="ECO:0007669"/>
    <property type="project" value="UniProtKB-SubCell"/>
</dbReference>
<dbReference type="GO" id="GO:0052745">
    <property type="term" value="F:inositol phosphate phosphatase activity"/>
    <property type="evidence" value="ECO:0007669"/>
    <property type="project" value="TreeGrafter"/>
</dbReference>
<evidence type="ECO:0000256" key="3">
    <source>
        <dbReference type="ARBA" id="ARBA00023136"/>
    </source>
</evidence>
<dbReference type="PANTHER" id="PTHR20963:SF8">
    <property type="entry name" value="MULTIPLE INOSITOL POLYPHOSPHATE PHOSPHATASE 1"/>
    <property type="match status" value="1"/>
</dbReference>
<evidence type="ECO:0000256" key="1">
    <source>
        <dbReference type="ARBA" id="ARBA00004370"/>
    </source>
</evidence>
<sequence length="132" mass="15039">PVVDYIMDLFRSYSNSSDDKVLLQFSHAGGVKKVMSIFKLFEDEKPMAADNFCSQQDRKWRSSIIAPFTTNLALVLYKCGDEKKIAAYHNEKPIKLGGCSDILCSYEEFYKMYNPIADECDIKKICCTCCSD</sequence>
<keyword evidence="3" id="KW-0472">Membrane</keyword>
<feature type="non-terminal residue" evidence="4">
    <location>
        <position position="1"/>
    </location>
</feature>
<dbReference type="SUPFAM" id="SSF53254">
    <property type="entry name" value="Phosphoglycerate mutase-like"/>
    <property type="match status" value="1"/>
</dbReference>
<evidence type="ECO:0000313" key="4">
    <source>
        <dbReference type="EMBL" id="ABX75470.1"/>
    </source>
</evidence>
<protein>
    <submittedName>
        <fullName evidence="4">Multiple inositol polyphosphate phosphatase 1</fullName>
    </submittedName>
</protein>